<dbReference type="EMBL" id="LT158599">
    <property type="protein sequence ID" value="CVK31744.1"/>
    <property type="molecule type" value="Genomic_DNA"/>
</dbReference>
<dbReference type="PANTHER" id="PTHR42827">
    <property type="entry name" value="IRON-SULFUR CLUSTER-BINDING PROTEIN-RELATED"/>
    <property type="match status" value="1"/>
</dbReference>
<evidence type="ECO:0000313" key="3">
    <source>
        <dbReference type="Proteomes" id="UP000069850"/>
    </source>
</evidence>
<feature type="domain" description="4Fe-4S ferredoxin-type" evidence="1">
    <location>
        <begin position="167"/>
        <end position="196"/>
    </location>
</feature>
<evidence type="ECO:0000313" key="2">
    <source>
        <dbReference type="EMBL" id="CVK31744.1"/>
    </source>
</evidence>
<dbReference type="AlphaFoldDB" id="A0A0X3BJG8"/>
<dbReference type="PANTHER" id="PTHR42827:SF1">
    <property type="entry name" value="IRON-SULFUR CLUSTER-BINDING PROTEIN"/>
    <property type="match status" value="1"/>
</dbReference>
<gene>
    <name evidence="2" type="ORF">MMAB1_0527</name>
</gene>
<protein>
    <submittedName>
        <fullName evidence="2">Iron-sulfur cluster-binding protein</fullName>
    </submittedName>
</protein>
<dbReference type="Pfam" id="PF12837">
    <property type="entry name" value="Fer4_6"/>
    <property type="match status" value="1"/>
</dbReference>
<proteinExistence type="predicted"/>
<evidence type="ECO:0000259" key="1">
    <source>
        <dbReference type="PROSITE" id="PS51379"/>
    </source>
</evidence>
<dbReference type="PROSITE" id="PS00198">
    <property type="entry name" value="4FE4S_FER_1"/>
    <property type="match status" value="1"/>
</dbReference>
<dbReference type="Proteomes" id="UP000069850">
    <property type="component" value="Chromosome 1"/>
</dbReference>
<organism evidence="2 3">
    <name type="scientific">Methanoculleus bourgensis</name>
    <dbReference type="NCBI Taxonomy" id="83986"/>
    <lineage>
        <taxon>Archaea</taxon>
        <taxon>Methanobacteriati</taxon>
        <taxon>Methanobacteriota</taxon>
        <taxon>Stenosarchaea group</taxon>
        <taxon>Methanomicrobia</taxon>
        <taxon>Methanomicrobiales</taxon>
        <taxon>Methanomicrobiaceae</taxon>
        <taxon>Methanoculleus</taxon>
    </lineage>
</organism>
<dbReference type="Gene3D" id="3.30.70.20">
    <property type="match status" value="1"/>
</dbReference>
<dbReference type="InterPro" id="IPR017896">
    <property type="entry name" value="4Fe4S_Fe-S-bd"/>
</dbReference>
<dbReference type="GO" id="GO:0016491">
    <property type="term" value="F:oxidoreductase activity"/>
    <property type="evidence" value="ECO:0007669"/>
    <property type="project" value="UniProtKB-ARBA"/>
</dbReference>
<accession>A0A0X3BJG8</accession>
<dbReference type="InterPro" id="IPR017900">
    <property type="entry name" value="4Fe4S_Fe_S_CS"/>
</dbReference>
<reference evidence="2 3" key="1">
    <citation type="submission" date="2016-01" db="EMBL/GenBank/DDBJ databases">
        <authorList>
            <person name="Manzoor S."/>
        </authorList>
    </citation>
    <scope>NUCLEOTIDE SEQUENCE [LARGE SCALE GENOMIC DNA]</scope>
    <source>
        <strain evidence="2">Methanoculleus sp MAB1</strain>
    </source>
</reference>
<dbReference type="PROSITE" id="PS51379">
    <property type="entry name" value="4FE4S_FER_2"/>
    <property type="match status" value="1"/>
</dbReference>
<dbReference type="SUPFAM" id="SSF54862">
    <property type="entry name" value="4Fe-4S ferredoxins"/>
    <property type="match status" value="1"/>
</dbReference>
<dbReference type="KEGG" id="mema:MMAB1_0527"/>
<sequence>MNHDLKAAVLRRCRRMEIPLVGVAGTGRWENPPFEPWMPEEFYPQSIFPLARSVIVIGLPVHLPVLATAPSIYYHELYKIVNTLLDQYTYRLASFLNDRGYPSVFVPRDGYGSIEVLRKNPVAFFSHRHAAFLAGLGTFGVNNALITPEYGPRVRFGSVLTAADLPPDPLREDDLCTRCMKCVEACPAGALDGRDYPEAHR</sequence>
<dbReference type="GeneID" id="27136583"/>
<name>A0A0X3BJG8_9EURY</name>
<dbReference type="RefSeq" id="WP_337589773.1">
    <property type="nucleotide sequence ID" value="NZ_LT158599.1"/>
</dbReference>